<feature type="domain" description="Xylanase inhibitor N-terminal" evidence="5">
    <location>
        <begin position="2"/>
        <end position="68"/>
    </location>
</feature>
<dbReference type="Proteomes" id="UP001372338">
    <property type="component" value="Unassembled WGS sequence"/>
</dbReference>
<keyword evidence="7" id="KW-1185">Reference proteome</keyword>
<comment type="caution">
    <text evidence="6">The sequence shown here is derived from an EMBL/GenBank/DDBJ whole genome shotgun (WGS) entry which is preliminary data.</text>
</comment>
<dbReference type="Pfam" id="PF14543">
    <property type="entry name" value="TAXi_N"/>
    <property type="match status" value="1"/>
</dbReference>
<evidence type="ECO:0000256" key="3">
    <source>
        <dbReference type="ARBA" id="ARBA00022801"/>
    </source>
</evidence>
<dbReference type="InterPro" id="IPR051708">
    <property type="entry name" value="Plant_Aspart_Prot_A1"/>
</dbReference>
<reference evidence="6 7" key="1">
    <citation type="submission" date="2024-01" db="EMBL/GenBank/DDBJ databases">
        <title>The genomes of 5 underutilized Papilionoideae crops provide insights into root nodulation and disease resistanc.</title>
        <authorList>
            <person name="Yuan L."/>
        </authorList>
    </citation>
    <scope>NUCLEOTIDE SEQUENCE [LARGE SCALE GENOMIC DNA]</scope>
    <source>
        <strain evidence="6">ZHUSHIDOU_FW_LH</strain>
        <tissue evidence="6">Leaf</tissue>
    </source>
</reference>
<evidence type="ECO:0000313" key="6">
    <source>
        <dbReference type="EMBL" id="KAK7244574.1"/>
    </source>
</evidence>
<proteinExistence type="inferred from homology"/>
<dbReference type="PANTHER" id="PTHR47967:SF60">
    <property type="entry name" value="PROTEIN ASPARTIC PROTEASE IN GUARD CELL 1-LIKE"/>
    <property type="match status" value="1"/>
</dbReference>
<sequence>METVTLETDSISGIAIGCGHNNQGLFTGAASVLGLGGSSLSFPTQLNTTLFSYCLVDYESKSASTLEFDTSFPFNAVTAPLPFNPNYDTFGTPFPSNALLESESQFSWTSLFGKTLYYIGSVFRIALFLFNIVSQKQQHYIL</sequence>
<dbReference type="GO" id="GO:0006508">
    <property type="term" value="P:proteolysis"/>
    <property type="evidence" value="ECO:0007669"/>
    <property type="project" value="UniProtKB-KW"/>
</dbReference>
<accession>A0AAN9HPK7</accession>
<evidence type="ECO:0000256" key="1">
    <source>
        <dbReference type="ARBA" id="ARBA00007447"/>
    </source>
</evidence>
<dbReference type="EMBL" id="JAYWIO010000008">
    <property type="protein sequence ID" value="KAK7244574.1"/>
    <property type="molecule type" value="Genomic_DNA"/>
</dbReference>
<dbReference type="InterPro" id="IPR032861">
    <property type="entry name" value="TAXi_N"/>
</dbReference>
<evidence type="ECO:0000313" key="7">
    <source>
        <dbReference type="Proteomes" id="UP001372338"/>
    </source>
</evidence>
<evidence type="ECO:0000256" key="2">
    <source>
        <dbReference type="ARBA" id="ARBA00022670"/>
    </source>
</evidence>
<dbReference type="GO" id="GO:0008233">
    <property type="term" value="F:peptidase activity"/>
    <property type="evidence" value="ECO:0007669"/>
    <property type="project" value="UniProtKB-KW"/>
</dbReference>
<gene>
    <name evidence="6" type="ORF">RIF29_39398</name>
</gene>
<name>A0AAN9HPK7_CROPI</name>
<keyword evidence="4" id="KW-0812">Transmembrane</keyword>
<keyword evidence="4" id="KW-0472">Membrane</keyword>
<keyword evidence="4" id="KW-1133">Transmembrane helix</keyword>
<evidence type="ECO:0000256" key="4">
    <source>
        <dbReference type="SAM" id="Phobius"/>
    </source>
</evidence>
<keyword evidence="2" id="KW-0645">Protease</keyword>
<protein>
    <recommendedName>
        <fullName evidence="5">Xylanase inhibitor N-terminal domain-containing protein</fullName>
    </recommendedName>
</protein>
<organism evidence="6 7">
    <name type="scientific">Crotalaria pallida</name>
    <name type="common">Smooth rattlebox</name>
    <name type="synonym">Crotalaria striata</name>
    <dbReference type="NCBI Taxonomy" id="3830"/>
    <lineage>
        <taxon>Eukaryota</taxon>
        <taxon>Viridiplantae</taxon>
        <taxon>Streptophyta</taxon>
        <taxon>Embryophyta</taxon>
        <taxon>Tracheophyta</taxon>
        <taxon>Spermatophyta</taxon>
        <taxon>Magnoliopsida</taxon>
        <taxon>eudicotyledons</taxon>
        <taxon>Gunneridae</taxon>
        <taxon>Pentapetalae</taxon>
        <taxon>rosids</taxon>
        <taxon>fabids</taxon>
        <taxon>Fabales</taxon>
        <taxon>Fabaceae</taxon>
        <taxon>Papilionoideae</taxon>
        <taxon>50 kb inversion clade</taxon>
        <taxon>genistoids sensu lato</taxon>
        <taxon>core genistoids</taxon>
        <taxon>Crotalarieae</taxon>
        <taxon>Crotalaria</taxon>
    </lineage>
</organism>
<keyword evidence="3" id="KW-0378">Hydrolase</keyword>
<dbReference type="Gene3D" id="2.40.70.10">
    <property type="entry name" value="Acid Proteases"/>
    <property type="match status" value="1"/>
</dbReference>
<dbReference type="PANTHER" id="PTHR47967">
    <property type="entry name" value="OS07G0603500 PROTEIN-RELATED"/>
    <property type="match status" value="1"/>
</dbReference>
<feature type="transmembrane region" description="Helical" evidence="4">
    <location>
        <begin position="115"/>
        <end position="133"/>
    </location>
</feature>
<dbReference type="InterPro" id="IPR021109">
    <property type="entry name" value="Peptidase_aspartic_dom_sf"/>
</dbReference>
<dbReference type="AlphaFoldDB" id="A0AAN9HPK7"/>
<comment type="similarity">
    <text evidence="1">Belongs to the peptidase A1 family.</text>
</comment>
<evidence type="ECO:0000259" key="5">
    <source>
        <dbReference type="Pfam" id="PF14543"/>
    </source>
</evidence>
<dbReference type="SUPFAM" id="SSF50630">
    <property type="entry name" value="Acid proteases"/>
    <property type="match status" value="1"/>
</dbReference>